<organism evidence="1">
    <name type="scientific">Arundo donax</name>
    <name type="common">Giant reed</name>
    <name type="synonym">Donax arundinaceus</name>
    <dbReference type="NCBI Taxonomy" id="35708"/>
    <lineage>
        <taxon>Eukaryota</taxon>
        <taxon>Viridiplantae</taxon>
        <taxon>Streptophyta</taxon>
        <taxon>Embryophyta</taxon>
        <taxon>Tracheophyta</taxon>
        <taxon>Spermatophyta</taxon>
        <taxon>Magnoliopsida</taxon>
        <taxon>Liliopsida</taxon>
        <taxon>Poales</taxon>
        <taxon>Poaceae</taxon>
        <taxon>PACMAD clade</taxon>
        <taxon>Arundinoideae</taxon>
        <taxon>Arundineae</taxon>
        <taxon>Arundo</taxon>
    </lineage>
</organism>
<dbReference type="EMBL" id="GBRH01230632">
    <property type="protein sequence ID" value="JAD67263.1"/>
    <property type="molecule type" value="Transcribed_RNA"/>
</dbReference>
<sequence>MVLHIGTFPVLIVTGTIINPPVSFN</sequence>
<proteinExistence type="predicted"/>
<evidence type="ECO:0000313" key="1">
    <source>
        <dbReference type="EMBL" id="JAD67263.1"/>
    </source>
</evidence>
<dbReference type="AlphaFoldDB" id="A0A0A9BYG8"/>
<protein>
    <submittedName>
        <fullName evidence="1">Uncharacterized protein</fullName>
    </submittedName>
</protein>
<accession>A0A0A9BYG8</accession>
<reference evidence="1" key="1">
    <citation type="submission" date="2014-09" db="EMBL/GenBank/DDBJ databases">
        <authorList>
            <person name="Magalhaes I.L.F."/>
            <person name="Oliveira U."/>
            <person name="Santos F.R."/>
            <person name="Vidigal T.H.D.A."/>
            <person name="Brescovit A.D."/>
            <person name="Santos A.J."/>
        </authorList>
    </citation>
    <scope>NUCLEOTIDE SEQUENCE</scope>
    <source>
        <tissue evidence="1">Shoot tissue taken approximately 20 cm above the soil surface</tissue>
    </source>
</reference>
<reference evidence="1" key="2">
    <citation type="journal article" date="2015" name="Data Brief">
        <title>Shoot transcriptome of the giant reed, Arundo donax.</title>
        <authorList>
            <person name="Barrero R.A."/>
            <person name="Guerrero F.D."/>
            <person name="Moolhuijzen P."/>
            <person name="Goolsby J.A."/>
            <person name="Tidwell J."/>
            <person name="Bellgard S.E."/>
            <person name="Bellgard M.I."/>
        </authorList>
    </citation>
    <scope>NUCLEOTIDE SEQUENCE</scope>
    <source>
        <tissue evidence="1">Shoot tissue taken approximately 20 cm above the soil surface</tissue>
    </source>
</reference>
<name>A0A0A9BYG8_ARUDO</name>